<dbReference type="GO" id="GO:0035435">
    <property type="term" value="P:phosphate ion transmembrane transport"/>
    <property type="evidence" value="ECO:0007669"/>
    <property type="project" value="TreeGrafter"/>
</dbReference>
<dbReference type="InterPro" id="IPR011701">
    <property type="entry name" value="MFS"/>
</dbReference>
<reference evidence="7 8" key="1">
    <citation type="journal article" date="2018" name="Biotechnol. Adv.">
        <title>Improved genomic resources and new bioinformatic workflow for the carcinogenic parasite Clonorchis sinensis: Biotechnological implications.</title>
        <authorList>
            <person name="Wang D."/>
            <person name="Korhonen P.K."/>
            <person name="Gasser R.B."/>
            <person name="Young N.D."/>
        </authorList>
    </citation>
    <scope>NUCLEOTIDE SEQUENCE [LARGE SCALE GENOMIC DNA]</scope>
    <source>
        <strain evidence="7">Cs-k2</strain>
    </source>
</reference>
<dbReference type="InterPro" id="IPR036259">
    <property type="entry name" value="MFS_trans_sf"/>
</dbReference>
<dbReference type="Gene3D" id="1.20.1250.20">
    <property type="entry name" value="MFS general substrate transporter like domains"/>
    <property type="match status" value="2"/>
</dbReference>
<gene>
    <name evidence="7" type="ORF">CSKR_107585</name>
</gene>
<proteinExistence type="inferred from homology"/>
<dbReference type="STRING" id="79923.A0A419QCU8"/>
<dbReference type="Proteomes" id="UP000286415">
    <property type="component" value="Unassembled WGS sequence"/>
</dbReference>
<evidence type="ECO:0000313" key="8">
    <source>
        <dbReference type="Proteomes" id="UP000286415"/>
    </source>
</evidence>
<dbReference type="PROSITE" id="PS50850">
    <property type="entry name" value="MFS"/>
    <property type="match status" value="1"/>
</dbReference>
<evidence type="ECO:0000256" key="1">
    <source>
        <dbReference type="ARBA" id="ARBA00004127"/>
    </source>
</evidence>
<dbReference type="Pfam" id="PF07690">
    <property type="entry name" value="MFS_1"/>
    <property type="match status" value="1"/>
</dbReference>
<comment type="subcellular location">
    <subcellularLocation>
        <location evidence="1">Endomembrane system</location>
        <topology evidence="1">Multi-pass membrane protein</topology>
    </subcellularLocation>
</comment>
<evidence type="ECO:0000256" key="4">
    <source>
        <dbReference type="ARBA" id="ARBA00022989"/>
    </source>
</evidence>
<dbReference type="InterPro" id="IPR000849">
    <property type="entry name" value="Sugar_P_transporter"/>
</dbReference>
<dbReference type="InterPro" id="IPR051337">
    <property type="entry name" value="OPA_Antiporter"/>
</dbReference>
<dbReference type="InParanoid" id="A0A419QCU8"/>
<comment type="similarity">
    <text evidence="2">Belongs to the major facilitator superfamily. Organophosphate:Pi antiporter (OPA) (TC 2.A.1.4) family.</text>
</comment>
<evidence type="ECO:0000256" key="2">
    <source>
        <dbReference type="ARBA" id="ARBA00009598"/>
    </source>
</evidence>
<name>A0A419QCU8_CLOSI</name>
<dbReference type="AlphaFoldDB" id="A0A419QCU8"/>
<dbReference type="EMBL" id="NIRI02000042">
    <property type="protein sequence ID" value="KAG5447120.1"/>
    <property type="molecule type" value="Genomic_DNA"/>
</dbReference>
<keyword evidence="8" id="KW-1185">Reference proteome</keyword>
<comment type="caution">
    <text evidence="7">The sequence shown here is derived from an EMBL/GenBank/DDBJ whole genome shotgun (WGS) entry which is preliminary data.</text>
</comment>
<dbReference type="GO" id="GO:0012505">
    <property type="term" value="C:endomembrane system"/>
    <property type="evidence" value="ECO:0007669"/>
    <property type="project" value="UniProtKB-SubCell"/>
</dbReference>
<dbReference type="PIRSF" id="PIRSF002808">
    <property type="entry name" value="Hexose_phosphate_transp"/>
    <property type="match status" value="1"/>
</dbReference>
<keyword evidence="4" id="KW-1133">Transmembrane helix</keyword>
<dbReference type="PANTHER" id="PTHR43826">
    <property type="entry name" value="GLUCOSE-6-PHOSPHATE EXCHANGER SLC37A4"/>
    <property type="match status" value="1"/>
</dbReference>
<dbReference type="OrthoDB" id="3639251at2759"/>
<evidence type="ECO:0000256" key="5">
    <source>
        <dbReference type="ARBA" id="ARBA00023136"/>
    </source>
</evidence>
<reference evidence="7 8" key="2">
    <citation type="journal article" date="2021" name="Genomics">
        <title>High-quality reference genome for Clonorchis sinensis.</title>
        <authorList>
            <person name="Young N.D."/>
            <person name="Stroehlein A.J."/>
            <person name="Kinkar L."/>
            <person name="Wang T."/>
            <person name="Sohn W.M."/>
            <person name="Chang B.C.H."/>
            <person name="Kaur P."/>
            <person name="Weisz D."/>
            <person name="Dudchenko O."/>
            <person name="Aiden E.L."/>
            <person name="Korhonen P.K."/>
            <person name="Gasser R.B."/>
        </authorList>
    </citation>
    <scope>NUCLEOTIDE SEQUENCE [LARGE SCALE GENOMIC DNA]</scope>
    <source>
        <strain evidence="7">Cs-k2</strain>
    </source>
</reference>
<evidence type="ECO:0000256" key="3">
    <source>
        <dbReference type="ARBA" id="ARBA00022692"/>
    </source>
</evidence>
<dbReference type="PANTHER" id="PTHR43826:SF3">
    <property type="entry name" value="GLUCOSE-6-PHOSPHATE EXCHANGER SLC37A4"/>
    <property type="match status" value="1"/>
</dbReference>
<keyword evidence="3" id="KW-0812">Transmembrane</keyword>
<keyword evidence="5" id="KW-0472">Membrane</keyword>
<sequence>MSTSDVTERPLSLLLLLFIGYTSLSFARRALQDVFTAELTIPGNRLDATQLGVILSSQTLGYTITKLFSGIFMDQLNPSAVFVFTLWSTAGSLFFMAISSNRYCWFVMYTINGLALGVGWPAVAKILRTSVAPNELATWWGVLSAAVNVAGGLGPWLTMSIMSTAVVWLGSDAWRSTFIIIGMCCLFCGNIFAFHLFGFQLPRLRNQSLHKNVADNIRLPSDGPRHGEATEEDTRVHHRTVAQTSQVNELPVDNTSESLGKDVVTDVYHRDKQHQSDNILLRFQTLCNTLSPTYQLLLCASAALHMSSTFLRFAICNWFPVMLRQYQELYSIQTTNLFVSVFELGGILGNLLAGLLSDLGVTHKPSCFLNPRIPYILGHMAIACVVLCGLGLSIAAGIPWGILMISALLLGLSVFGAVSLCGVLAVELVPVSLSGTSHALTALCANVGAFAACYPISRLSDIMGWADAFVFSGICSSLALLPMCLLHCYRFRKLLVR</sequence>
<dbReference type="SUPFAM" id="SSF103473">
    <property type="entry name" value="MFS general substrate transporter"/>
    <property type="match status" value="1"/>
</dbReference>
<organism evidence="7 8">
    <name type="scientific">Clonorchis sinensis</name>
    <name type="common">Chinese liver fluke</name>
    <dbReference type="NCBI Taxonomy" id="79923"/>
    <lineage>
        <taxon>Eukaryota</taxon>
        <taxon>Metazoa</taxon>
        <taxon>Spiralia</taxon>
        <taxon>Lophotrochozoa</taxon>
        <taxon>Platyhelminthes</taxon>
        <taxon>Trematoda</taxon>
        <taxon>Digenea</taxon>
        <taxon>Opisthorchiida</taxon>
        <taxon>Opisthorchiata</taxon>
        <taxon>Opisthorchiidae</taxon>
        <taxon>Clonorchis</taxon>
    </lineage>
</organism>
<feature type="domain" description="Major facilitator superfamily (MFS) profile" evidence="6">
    <location>
        <begin position="9"/>
        <end position="491"/>
    </location>
</feature>
<evidence type="ECO:0000259" key="6">
    <source>
        <dbReference type="PROSITE" id="PS50850"/>
    </source>
</evidence>
<dbReference type="GO" id="GO:0061513">
    <property type="term" value="F:glucose 6-phosphate:phosphate antiporter activity"/>
    <property type="evidence" value="ECO:0007669"/>
    <property type="project" value="TreeGrafter"/>
</dbReference>
<accession>A0A419QCU8</accession>
<protein>
    <submittedName>
        <fullName evidence="7">Glucose-6-phosphate exchanger slc37a4</fullName>
    </submittedName>
</protein>
<dbReference type="GO" id="GO:0016020">
    <property type="term" value="C:membrane"/>
    <property type="evidence" value="ECO:0007669"/>
    <property type="project" value="InterPro"/>
</dbReference>
<evidence type="ECO:0000313" key="7">
    <source>
        <dbReference type="EMBL" id="KAG5447120.1"/>
    </source>
</evidence>
<dbReference type="InterPro" id="IPR020846">
    <property type="entry name" value="MFS_dom"/>
</dbReference>